<dbReference type="Proteomes" id="UP000323300">
    <property type="component" value="Unassembled WGS sequence"/>
</dbReference>
<evidence type="ECO:0000313" key="2">
    <source>
        <dbReference type="Proteomes" id="UP000323300"/>
    </source>
</evidence>
<keyword evidence="2" id="KW-1185">Reference proteome</keyword>
<proteinExistence type="predicted"/>
<sequence length="95" mass="10967">MATDWLRTLKERSELALKTTRAMPGYLADPSHSLDEIEHLHDVVTKCSKEMTRLKGQLRRAKVDASLRKSADSLKVVWDDIGHVVSDRLEEMRRH</sequence>
<dbReference type="RefSeq" id="WP_149763031.1">
    <property type="nucleotide sequence ID" value="NZ_BSPE01000066.1"/>
</dbReference>
<organism evidence="1 2">
    <name type="scientific">Neomesorhizobium albiziae</name>
    <dbReference type="NCBI Taxonomy" id="335020"/>
    <lineage>
        <taxon>Bacteria</taxon>
        <taxon>Pseudomonadati</taxon>
        <taxon>Pseudomonadota</taxon>
        <taxon>Alphaproteobacteria</taxon>
        <taxon>Hyphomicrobiales</taxon>
        <taxon>Phyllobacteriaceae</taxon>
        <taxon>Neomesorhizobium</taxon>
    </lineage>
</organism>
<dbReference type="EMBL" id="FOSL01000023">
    <property type="protein sequence ID" value="SFL01462.1"/>
    <property type="molecule type" value="Genomic_DNA"/>
</dbReference>
<name>A0A1I4E6R6_9HYPH</name>
<dbReference type="AlphaFoldDB" id="A0A1I4E6R6"/>
<accession>A0A1I4E6R6</accession>
<reference evidence="1 2" key="1">
    <citation type="submission" date="2016-10" db="EMBL/GenBank/DDBJ databases">
        <authorList>
            <person name="Varghese N."/>
            <person name="Submissions S."/>
        </authorList>
    </citation>
    <scope>NUCLEOTIDE SEQUENCE [LARGE SCALE GENOMIC DNA]</scope>
    <source>
        <strain evidence="1 2">DSM 21822</strain>
    </source>
</reference>
<protein>
    <submittedName>
        <fullName evidence="1">Uncharacterized protein</fullName>
    </submittedName>
</protein>
<evidence type="ECO:0000313" key="1">
    <source>
        <dbReference type="EMBL" id="SFL01462.1"/>
    </source>
</evidence>
<gene>
    <name evidence="1" type="ORF">SAMN04488498_12351</name>
</gene>